<evidence type="ECO:0000313" key="1">
    <source>
        <dbReference type="EMBL" id="AOR51053.1"/>
    </source>
</evidence>
<proteinExistence type="predicted"/>
<reference evidence="1" key="1">
    <citation type="journal article" date="2016" name="Sci. Rep.">
        <title>Triclosan Resistome from Metagenome Reveals Diverse Enoyl Acyl Carrier Protein Reductases and Selective Enrichment of Triclosan Resistance Genes.</title>
        <authorList>
            <person name="Khan R."/>
            <person name="Kong H.G."/>
            <person name="Jung Y.H."/>
            <person name="Choi J."/>
            <person name="Baek K.Y."/>
            <person name="Hwang E.C."/>
            <person name="Lee S.W."/>
        </authorList>
    </citation>
    <scope>NUCLEOTIDE SEQUENCE</scope>
</reference>
<organism evidence="1">
    <name type="scientific">uncultured bacterium pAG2</name>
    <dbReference type="NCBI Taxonomy" id="1781152"/>
    <lineage>
        <taxon>Bacteria</taxon>
        <taxon>environmental samples</taxon>
    </lineage>
</organism>
<dbReference type="AlphaFoldDB" id="A0A1C9U4I3"/>
<dbReference type="EMBL" id="KT982358">
    <property type="protein sequence ID" value="AOR51053.1"/>
    <property type="molecule type" value="Genomic_DNA"/>
</dbReference>
<accession>A0A1C9U4I3</accession>
<sequence length="41" mass="4825">MYMSVGEGKPSPFFCIYHKLIYMNLIMSYRCSGLTTFFIHP</sequence>
<protein>
    <submittedName>
        <fullName evidence="1">Uncharacterized protein</fullName>
    </submittedName>
</protein>
<name>A0A1C9U4I3_9BACT</name>